<dbReference type="Proteomes" id="UP000886602">
    <property type="component" value="Unassembled WGS sequence"/>
</dbReference>
<evidence type="ECO:0000259" key="2">
    <source>
        <dbReference type="Pfam" id="PF01337"/>
    </source>
</evidence>
<dbReference type="AlphaFoldDB" id="A0A9D7IAG6"/>
<comment type="similarity">
    <text evidence="1">Belongs to the barstar family.</text>
</comment>
<evidence type="ECO:0000313" key="3">
    <source>
        <dbReference type="EMBL" id="MBK7425162.1"/>
    </source>
</evidence>
<dbReference type="Pfam" id="PF01337">
    <property type="entry name" value="Barstar"/>
    <property type="match status" value="1"/>
</dbReference>
<evidence type="ECO:0000256" key="1">
    <source>
        <dbReference type="ARBA" id="ARBA00006845"/>
    </source>
</evidence>
<name>A0A9D7IAG6_9RHOO</name>
<dbReference type="SUPFAM" id="SSF52038">
    <property type="entry name" value="Barstar-related"/>
    <property type="match status" value="1"/>
</dbReference>
<evidence type="ECO:0000313" key="4">
    <source>
        <dbReference type="Proteomes" id="UP000886602"/>
    </source>
</evidence>
<proteinExistence type="inferred from homology"/>
<accession>A0A9D7IAG6</accession>
<comment type="caution">
    <text evidence="3">The sequence shown here is derived from an EMBL/GenBank/DDBJ whole genome shotgun (WGS) entry which is preliminary data.</text>
</comment>
<dbReference type="Gene3D" id="3.30.370.10">
    <property type="entry name" value="Barstar-like"/>
    <property type="match status" value="1"/>
</dbReference>
<dbReference type="InterPro" id="IPR000468">
    <property type="entry name" value="Barstar"/>
</dbReference>
<protein>
    <submittedName>
        <fullName evidence="3">Barstar family protein</fullName>
    </submittedName>
</protein>
<organism evidence="3 4">
    <name type="scientific">Candidatus Propionivibrio dominans</name>
    <dbReference type="NCBI Taxonomy" id="2954373"/>
    <lineage>
        <taxon>Bacteria</taxon>
        <taxon>Pseudomonadati</taxon>
        <taxon>Pseudomonadota</taxon>
        <taxon>Betaproteobacteria</taxon>
        <taxon>Rhodocyclales</taxon>
        <taxon>Rhodocyclaceae</taxon>
        <taxon>Propionivibrio</taxon>
    </lineage>
</organism>
<dbReference type="InterPro" id="IPR035905">
    <property type="entry name" value="Barstar-like_sf"/>
</dbReference>
<reference evidence="3" key="1">
    <citation type="submission" date="2020-10" db="EMBL/GenBank/DDBJ databases">
        <title>Connecting structure to function with the recovery of over 1000 high-quality activated sludge metagenome-assembled genomes encoding full-length rRNA genes using long-read sequencing.</title>
        <authorList>
            <person name="Singleton C.M."/>
            <person name="Petriglieri F."/>
            <person name="Kristensen J.M."/>
            <person name="Kirkegaard R.H."/>
            <person name="Michaelsen T.Y."/>
            <person name="Andersen M.H."/>
            <person name="Karst S.M."/>
            <person name="Dueholm M.S."/>
            <person name="Nielsen P.H."/>
            <person name="Albertsen M."/>
        </authorList>
    </citation>
    <scope>NUCLEOTIDE SEQUENCE</scope>
    <source>
        <strain evidence="3">EsbW_18-Q3-R4-48_MAXAC.044</strain>
    </source>
</reference>
<gene>
    <name evidence="3" type="ORF">IPJ48_19965</name>
</gene>
<sequence length="154" mass="17045">MTLQRNSKPTYEKQENNGTAGIFRLARKDLPALRQAADELKQHVFSVDLENAHNVPGFIKALSRDLDFPAWFGGNLDALHDCLTDFSWQPAPGYIITLSGSESLRANPTSFAAFNQVLASAVEAWQARNIPFRVFYLHDDPPPAIGRDSSTGKS</sequence>
<dbReference type="EMBL" id="JADJNC010000064">
    <property type="protein sequence ID" value="MBK7425162.1"/>
    <property type="molecule type" value="Genomic_DNA"/>
</dbReference>
<feature type="domain" description="Barstar (barnase inhibitor)" evidence="2">
    <location>
        <begin position="43"/>
        <end position="136"/>
    </location>
</feature>